<proteinExistence type="predicted"/>
<sequence length="114" mass="12694">MRKLSVLIGTLSMLIGEKIRVIRESEDLTREEFCGLIDVPIGTLRRYETGRIENIGGEVLIKIVNHPRFFKYMNWLMTGKTNEAAGQISPSLSPDGPENTSSSQKSRKTGTQPG</sequence>
<dbReference type="SUPFAM" id="SSF47413">
    <property type="entry name" value="lambda repressor-like DNA-binding domains"/>
    <property type="match status" value="1"/>
</dbReference>
<dbReference type="EMBL" id="AB426053">
    <property type="protein sequence ID" value="BAG66429.1"/>
    <property type="molecule type" value="Genomic_DNA"/>
</dbReference>
<dbReference type="InterPro" id="IPR010982">
    <property type="entry name" value="Lambda_DNA-bd_dom_sf"/>
</dbReference>
<feature type="compositionally biased region" description="Polar residues" evidence="1">
    <location>
        <begin position="88"/>
        <end position="114"/>
    </location>
</feature>
<dbReference type="PROSITE" id="PS50943">
    <property type="entry name" value="HTH_CROC1"/>
    <property type="match status" value="1"/>
</dbReference>
<organism evidence="3">
    <name type="scientific">Escherichia coli O111:H-</name>
    <dbReference type="NCBI Taxonomy" id="168927"/>
    <lineage>
        <taxon>Bacteria</taxon>
        <taxon>Pseudomonadati</taxon>
        <taxon>Pseudomonadota</taxon>
        <taxon>Gammaproteobacteria</taxon>
        <taxon>Enterobacterales</taxon>
        <taxon>Enterobacteriaceae</taxon>
        <taxon>Escherichia</taxon>
    </lineage>
</organism>
<dbReference type="CDD" id="cd00093">
    <property type="entry name" value="HTH_XRE"/>
    <property type="match status" value="1"/>
</dbReference>
<dbReference type="AlphaFoldDB" id="B3Y0F5"/>
<dbReference type="SMART" id="SM00530">
    <property type="entry name" value="HTH_XRE"/>
    <property type="match status" value="1"/>
</dbReference>
<dbReference type="Gene3D" id="1.10.260.40">
    <property type="entry name" value="lambda repressor-like DNA-binding domains"/>
    <property type="match status" value="1"/>
</dbReference>
<dbReference type="Pfam" id="PF01381">
    <property type="entry name" value="HTH_3"/>
    <property type="match status" value="1"/>
</dbReference>
<evidence type="ECO:0000256" key="1">
    <source>
        <dbReference type="SAM" id="MobiDB-lite"/>
    </source>
</evidence>
<dbReference type="GO" id="GO:0003677">
    <property type="term" value="F:DNA binding"/>
    <property type="evidence" value="ECO:0007669"/>
    <property type="project" value="InterPro"/>
</dbReference>
<evidence type="ECO:0000259" key="2">
    <source>
        <dbReference type="PROSITE" id="PS50943"/>
    </source>
</evidence>
<accession>B3Y0F5</accession>
<name>B3Y0F5_ECO11</name>
<dbReference type="InterPro" id="IPR001387">
    <property type="entry name" value="Cro/C1-type_HTH"/>
</dbReference>
<evidence type="ECO:0000313" key="3">
    <source>
        <dbReference type="EMBL" id="BAG66429.1"/>
    </source>
</evidence>
<feature type="domain" description="HTH cro/C1-type" evidence="2">
    <location>
        <begin position="19"/>
        <end position="63"/>
    </location>
</feature>
<protein>
    <submittedName>
        <fullName evidence="3">Predicted phage repressor protein C</fullName>
    </submittedName>
</protein>
<reference evidence="3" key="1">
    <citation type="journal article" date="2008" name="J. Bacteriol.">
        <title>Systematic identification and sequence analysis of the genomic islands of the enteropathogenic Escherichia coli strain B171-8 by the combined use of whole-genome PCR scanning and fosmid mapping.</title>
        <authorList>
            <person name="Ogura Y."/>
            <person name="Abe H."/>
            <person name="Katsura K."/>
            <person name="Kurokawa K."/>
            <person name="Asadulghani M."/>
            <person name="Iguchi A."/>
            <person name="Ooka T."/>
            <person name="Nakayama K."/>
            <person name="Yamashita A."/>
            <person name="Hattori M."/>
            <person name="Tobe T."/>
            <person name="Hayashi T."/>
        </authorList>
    </citation>
    <scope>NUCLEOTIDE SEQUENCE</scope>
    <source>
        <strain evidence="3">B171-8</strain>
    </source>
</reference>
<feature type="region of interest" description="Disordered" evidence="1">
    <location>
        <begin position="85"/>
        <end position="114"/>
    </location>
</feature>